<dbReference type="PANTHER" id="PTHR43057:SF1">
    <property type="entry name" value="ARSENICAL-RESISTANCE PROTEIN 3"/>
    <property type="match status" value="1"/>
</dbReference>
<keyword evidence="4" id="KW-1003">Cell membrane</keyword>
<dbReference type="PANTHER" id="PTHR43057">
    <property type="entry name" value="ARSENITE EFFLUX TRANSPORTER"/>
    <property type="match status" value="1"/>
</dbReference>
<evidence type="ECO:0000256" key="3">
    <source>
        <dbReference type="ARBA" id="ARBA00022448"/>
    </source>
</evidence>
<evidence type="ECO:0000313" key="9">
    <source>
        <dbReference type="EMBL" id="SDI89628.1"/>
    </source>
</evidence>
<dbReference type="InterPro" id="IPR002657">
    <property type="entry name" value="BilAc:Na_symport/Acr3"/>
</dbReference>
<feature type="transmembrane region" description="Helical" evidence="8">
    <location>
        <begin position="15"/>
        <end position="35"/>
    </location>
</feature>
<evidence type="ECO:0000256" key="6">
    <source>
        <dbReference type="ARBA" id="ARBA00022989"/>
    </source>
</evidence>
<feature type="transmembrane region" description="Helical" evidence="8">
    <location>
        <begin position="72"/>
        <end position="94"/>
    </location>
</feature>
<evidence type="ECO:0000313" key="10">
    <source>
        <dbReference type="Proteomes" id="UP000199258"/>
    </source>
</evidence>
<comment type="subcellular location">
    <subcellularLocation>
        <location evidence="1">Cell membrane</location>
        <topology evidence="1">Multi-pass membrane protein</topology>
    </subcellularLocation>
</comment>
<keyword evidence="5 8" id="KW-0812">Transmembrane</keyword>
<feature type="transmembrane region" description="Helical" evidence="8">
    <location>
        <begin position="41"/>
        <end position="60"/>
    </location>
</feature>
<dbReference type="GO" id="GO:0015105">
    <property type="term" value="F:arsenite transmembrane transporter activity"/>
    <property type="evidence" value="ECO:0007669"/>
    <property type="project" value="TreeGrafter"/>
</dbReference>
<proteinExistence type="inferred from homology"/>
<dbReference type="InterPro" id="IPR038770">
    <property type="entry name" value="Na+/solute_symporter_sf"/>
</dbReference>
<keyword evidence="10" id="KW-1185">Reference proteome</keyword>
<dbReference type="Proteomes" id="UP000199258">
    <property type="component" value="Unassembled WGS sequence"/>
</dbReference>
<gene>
    <name evidence="9" type="ORF">SAMN04488693_13121</name>
</gene>
<evidence type="ECO:0000256" key="5">
    <source>
        <dbReference type="ARBA" id="ARBA00022692"/>
    </source>
</evidence>
<comment type="similarity">
    <text evidence="2">Belongs to the arsenical resistance-3 (ACR3) (TC 2.A.59) family.</text>
</comment>
<dbReference type="AlphaFoldDB" id="A0A1G8PBD0"/>
<dbReference type="EMBL" id="FNDT01000031">
    <property type="protein sequence ID" value="SDI89628.1"/>
    <property type="molecule type" value="Genomic_DNA"/>
</dbReference>
<evidence type="ECO:0000256" key="8">
    <source>
        <dbReference type="SAM" id="Phobius"/>
    </source>
</evidence>
<dbReference type="GO" id="GO:0005886">
    <property type="term" value="C:plasma membrane"/>
    <property type="evidence" value="ECO:0007669"/>
    <property type="project" value="UniProtKB-SubCell"/>
</dbReference>
<dbReference type="STRING" id="335973.SAMN04488693_13121"/>
<sequence length="327" mass="34907">MNTTRLVEGMERHQIPLYLLAIVAGGLFGWLIPAAAEPLEISINPVLGLLLFATFLGIPFAKIGQAVRDGRFIATVMVLNFLIVPVVVFGLSRFVAHDQALLIGVMMVLLTPCIDYVIVFSGLAGGSSDRLLAAAPLLMLTQMLLLPLYLLLFIGPDLVSAIEPGPFIEALVVLIIIPLVAAALTQRWARRALAARHLMDIMQNLMVPLMMLTLAVVIGSQIVGVGQELRSLLAVIPIYIAFLVIMVPVGMLAARVARLDAGSTTAVVFSGATRNSLVVLPLALALPEPLALVALVVVTQTLVELIGMVTYVKALPRLIPANITNHA</sequence>
<feature type="transmembrane region" description="Helical" evidence="8">
    <location>
        <begin position="205"/>
        <end position="226"/>
    </location>
</feature>
<dbReference type="GO" id="GO:0015297">
    <property type="term" value="F:antiporter activity"/>
    <property type="evidence" value="ECO:0007669"/>
    <property type="project" value="InterPro"/>
</dbReference>
<keyword evidence="7 8" id="KW-0472">Membrane</keyword>
<organism evidence="9 10">
    <name type="scientific">Arthrobacter subterraneus</name>
    <dbReference type="NCBI Taxonomy" id="335973"/>
    <lineage>
        <taxon>Bacteria</taxon>
        <taxon>Bacillati</taxon>
        <taxon>Actinomycetota</taxon>
        <taxon>Actinomycetes</taxon>
        <taxon>Micrococcales</taxon>
        <taxon>Micrococcaceae</taxon>
        <taxon>Arthrobacter</taxon>
    </lineage>
</organism>
<dbReference type="GO" id="GO:0015104">
    <property type="term" value="F:antimonite transmembrane transporter activity"/>
    <property type="evidence" value="ECO:0007669"/>
    <property type="project" value="TreeGrafter"/>
</dbReference>
<dbReference type="InterPro" id="IPR004706">
    <property type="entry name" value="Arsenical-R_Acr3"/>
</dbReference>
<dbReference type="Gene3D" id="1.20.1530.20">
    <property type="match status" value="1"/>
</dbReference>
<dbReference type="Pfam" id="PF01758">
    <property type="entry name" value="SBF"/>
    <property type="match status" value="1"/>
</dbReference>
<evidence type="ECO:0000256" key="2">
    <source>
        <dbReference type="ARBA" id="ARBA00010110"/>
    </source>
</evidence>
<evidence type="ECO:0000256" key="4">
    <source>
        <dbReference type="ARBA" id="ARBA00022475"/>
    </source>
</evidence>
<feature type="transmembrane region" description="Helical" evidence="8">
    <location>
        <begin position="100"/>
        <end position="119"/>
    </location>
</feature>
<accession>A0A1G8PBD0</accession>
<feature type="transmembrane region" description="Helical" evidence="8">
    <location>
        <begin position="131"/>
        <end position="154"/>
    </location>
</feature>
<name>A0A1G8PBD0_9MICC</name>
<feature type="transmembrane region" description="Helical" evidence="8">
    <location>
        <begin position="232"/>
        <end position="254"/>
    </location>
</feature>
<evidence type="ECO:0000256" key="1">
    <source>
        <dbReference type="ARBA" id="ARBA00004651"/>
    </source>
</evidence>
<keyword evidence="6 8" id="KW-1133">Transmembrane helix</keyword>
<evidence type="ECO:0000256" key="7">
    <source>
        <dbReference type="ARBA" id="ARBA00023136"/>
    </source>
</evidence>
<reference evidence="9 10" key="1">
    <citation type="submission" date="2016-10" db="EMBL/GenBank/DDBJ databases">
        <authorList>
            <person name="de Groot N.N."/>
        </authorList>
    </citation>
    <scope>NUCLEOTIDE SEQUENCE [LARGE SCALE GENOMIC DNA]</scope>
    <source>
        <strain evidence="9 10">NP_1H</strain>
    </source>
</reference>
<keyword evidence="3" id="KW-0813">Transport</keyword>
<protein>
    <submittedName>
        <fullName evidence="9">Arsenite efflux pump ArsB, ACR3 family</fullName>
    </submittedName>
</protein>
<feature type="transmembrane region" description="Helical" evidence="8">
    <location>
        <begin position="166"/>
        <end position="184"/>
    </location>
</feature>